<name>A0A2J9PLH9_9LACT</name>
<evidence type="ECO:0000256" key="1">
    <source>
        <dbReference type="ARBA" id="ARBA00004127"/>
    </source>
</evidence>
<feature type="domain" description="DUF1232" evidence="6">
    <location>
        <begin position="30"/>
        <end position="63"/>
    </location>
</feature>
<proteinExistence type="predicted"/>
<dbReference type="InterPro" id="IPR010652">
    <property type="entry name" value="DUF1232"/>
</dbReference>
<dbReference type="AlphaFoldDB" id="A0A2J9PLH9"/>
<feature type="transmembrane region" description="Helical" evidence="5">
    <location>
        <begin position="53"/>
        <end position="74"/>
    </location>
</feature>
<evidence type="ECO:0000256" key="4">
    <source>
        <dbReference type="ARBA" id="ARBA00023136"/>
    </source>
</evidence>
<dbReference type="EMBL" id="NBTM02000001">
    <property type="protein sequence ID" value="PNL91167.1"/>
    <property type="molecule type" value="Genomic_DNA"/>
</dbReference>
<dbReference type="Proteomes" id="UP000192813">
    <property type="component" value="Unassembled WGS sequence"/>
</dbReference>
<evidence type="ECO:0000256" key="2">
    <source>
        <dbReference type="ARBA" id="ARBA00022692"/>
    </source>
</evidence>
<keyword evidence="2 5" id="KW-0812">Transmembrane</keyword>
<comment type="caution">
    <text evidence="7">The sequence shown here is derived from an EMBL/GenBank/DDBJ whole genome shotgun (WGS) entry which is preliminary data.</text>
</comment>
<reference evidence="8" key="1">
    <citation type="submission" date="2017-12" db="EMBL/GenBank/DDBJ databases">
        <title>FDA dAtabase for Regulatory Grade micrObial Sequences (FDA-ARGOS): Supporting development and validation of Infectious Disease Dx tests.</title>
        <authorList>
            <person name="Hoffmann M."/>
            <person name="Allard M."/>
            <person name="Evans P."/>
            <person name="Brown E."/>
            <person name="Tallon L."/>
            <person name="Sadzewicz L."/>
            <person name="Sengamalay N."/>
            <person name="Ott S."/>
            <person name="Godinez A."/>
            <person name="Nagaraj S."/>
            <person name="Vavikolanu K."/>
            <person name="Aluvathingal J."/>
            <person name="Nadendla S."/>
            <person name="Sichtig H."/>
        </authorList>
    </citation>
    <scope>NUCLEOTIDE SEQUENCE [LARGE SCALE GENOMIC DNA]</scope>
    <source>
        <strain evidence="8">FDAARGOS_249</strain>
    </source>
</reference>
<evidence type="ECO:0000313" key="7">
    <source>
        <dbReference type="EMBL" id="PNL91167.1"/>
    </source>
</evidence>
<evidence type="ECO:0000259" key="6">
    <source>
        <dbReference type="Pfam" id="PF06803"/>
    </source>
</evidence>
<accession>A0A2J9PLH9</accession>
<dbReference type="GO" id="GO:0012505">
    <property type="term" value="C:endomembrane system"/>
    <property type="evidence" value="ECO:0007669"/>
    <property type="project" value="UniProtKB-SubCell"/>
</dbReference>
<keyword evidence="3 5" id="KW-1133">Transmembrane helix</keyword>
<evidence type="ECO:0000256" key="5">
    <source>
        <dbReference type="SAM" id="Phobius"/>
    </source>
</evidence>
<evidence type="ECO:0000313" key="8">
    <source>
        <dbReference type="Proteomes" id="UP000192813"/>
    </source>
</evidence>
<protein>
    <submittedName>
        <fullName evidence="7">DUF1232 domain-containing protein</fullName>
    </submittedName>
</protein>
<organism evidence="7 8">
    <name type="scientific">Aerococcus viridans</name>
    <dbReference type="NCBI Taxonomy" id="1377"/>
    <lineage>
        <taxon>Bacteria</taxon>
        <taxon>Bacillati</taxon>
        <taxon>Bacillota</taxon>
        <taxon>Bacilli</taxon>
        <taxon>Lactobacillales</taxon>
        <taxon>Aerococcaceae</taxon>
        <taxon>Aerococcus</taxon>
    </lineage>
</organism>
<keyword evidence="4 5" id="KW-0472">Membrane</keyword>
<gene>
    <name evidence="7" type="ORF">A6J77_002530</name>
</gene>
<evidence type="ECO:0000256" key="3">
    <source>
        <dbReference type="ARBA" id="ARBA00022989"/>
    </source>
</evidence>
<comment type="subcellular location">
    <subcellularLocation>
        <location evidence="1">Endomembrane system</location>
        <topology evidence="1">Multi-pass membrane protein</topology>
    </subcellularLocation>
</comment>
<sequence length="99" mass="10832">MMYAMKQTSKMTLGKFAKALFNKETPTYIKAITGLALAYTVFPADVLPDIFGPLGFVDDAAVIGVLTTIAMSLLDHYNEKQATQTANTHTDFDPNKVIN</sequence>
<dbReference type="Pfam" id="PF06803">
    <property type="entry name" value="DUF1232"/>
    <property type="match status" value="1"/>
</dbReference>